<organism evidence="1 2">
    <name type="scientific">Microbacterium plantarum</name>
    <dbReference type="NCBI Taxonomy" id="1816425"/>
    <lineage>
        <taxon>Bacteria</taxon>
        <taxon>Bacillati</taxon>
        <taxon>Actinomycetota</taxon>
        <taxon>Actinomycetes</taxon>
        <taxon>Micrococcales</taxon>
        <taxon>Microbacteriaceae</taxon>
        <taxon>Microbacterium</taxon>
    </lineage>
</organism>
<evidence type="ECO:0000313" key="1">
    <source>
        <dbReference type="EMBL" id="MFB8891666.1"/>
    </source>
</evidence>
<protein>
    <recommendedName>
        <fullName evidence="3">Lipoprotein</fullName>
    </recommendedName>
</protein>
<gene>
    <name evidence="1" type="ORF">AB7P39_02290</name>
</gene>
<evidence type="ECO:0000313" key="2">
    <source>
        <dbReference type="Proteomes" id="UP001589643"/>
    </source>
</evidence>
<proteinExistence type="predicted"/>
<comment type="caution">
    <text evidence="1">The sequence shown here is derived from an EMBL/GenBank/DDBJ whole genome shotgun (WGS) entry which is preliminary data.</text>
</comment>
<dbReference type="RefSeq" id="WP_112615565.1">
    <property type="nucleotide sequence ID" value="NZ_JBHLHV010000001.1"/>
</dbReference>
<dbReference type="Proteomes" id="UP001589643">
    <property type="component" value="Unassembled WGS sequence"/>
</dbReference>
<evidence type="ECO:0008006" key="3">
    <source>
        <dbReference type="Google" id="ProtNLM"/>
    </source>
</evidence>
<reference evidence="1 2" key="1">
    <citation type="submission" date="2024-08" db="EMBL/GenBank/DDBJ databases">
        <title>Heavy metals resistant antinobacteria isolated from wastewater.</title>
        <authorList>
            <person name="Roman Ponce B."/>
            <person name="Blanco Mercado M.A."/>
            <person name="Avila Aldana I.N."/>
            <person name="Morales Arrieta S."/>
        </authorList>
    </citation>
    <scope>NUCLEOTIDE SEQUENCE [LARGE SCALE GENOMIC DNA]</scope>
    <source>
        <strain evidence="2">sma-1</strain>
    </source>
</reference>
<dbReference type="EMBL" id="JBHLHV010000001">
    <property type="protein sequence ID" value="MFB8891666.1"/>
    <property type="molecule type" value="Genomic_DNA"/>
</dbReference>
<sequence>MVAVLVMMTGCTTTAPGEADSFGSWSERMLAELSTGDSGPAGGGSNTSAVGFEVGSPGWYTVAAACRGTAVVQLLLISAGKEVGSVDVPCGATATTEVELRDRELVMETQAIGDWYVVLTAVQP</sequence>
<keyword evidence="2" id="KW-1185">Reference proteome</keyword>
<name>A0ABV5ENX1_9MICO</name>
<accession>A0ABV5ENX1</accession>